<gene>
    <name evidence="1" type="ORF">MJ956_11580</name>
</gene>
<comment type="caution">
    <text evidence="1">The sequence shown here is derived from an EMBL/GenBank/DDBJ whole genome shotgun (WGS) entry which is preliminary data.</text>
</comment>
<dbReference type="RefSeq" id="WP_253964619.1">
    <property type="nucleotide sequence ID" value="NZ_JALHBS010000069.1"/>
</dbReference>
<name>A0A9X2KFH8_9HYPH</name>
<proteinExistence type="predicted"/>
<evidence type="ECO:0000313" key="2">
    <source>
        <dbReference type="Proteomes" id="UP001155220"/>
    </source>
</evidence>
<dbReference type="AlphaFoldDB" id="A0A9X2KFH8"/>
<reference evidence="1" key="1">
    <citation type="submission" date="2022-03" db="EMBL/GenBank/DDBJ databases">
        <title>Aurantimonas Liuensis sp. Nov., isolated from the hadal seawater of the Mariana Trench.</title>
        <authorList>
            <person name="Liu R."/>
        </authorList>
    </citation>
    <scope>NUCLEOTIDE SEQUENCE</scope>
    <source>
        <strain evidence="1">LRZ36</strain>
    </source>
</reference>
<dbReference type="Proteomes" id="UP001155220">
    <property type="component" value="Unassembled WGS sequence"/>
</dbReference>
<accession>A0A9X2KFH8</accession>
<dbReference type="EMBL" id="JALHBS010000069">
    <property type="protein sequence ID" value="MCP3055779.1"/>
    <property type="molecule type" value="Genomic_DNA"/>
</dbReference>
<sequence length="173" mass="20004">MNFFSPETMRRLFAPRHELSCSWYLWRRLKTKLRERGRHRSRESGAFLLGHREGGSARIVDFVLYDDLDPHALDSGIVRFDGRYFSDLWAICKSSGLAVVADIHVHPGGCGQSDSDRDHPMISRAGHIALILPRFATGRLPRHDIGIYRYLGRKQWDVVQPSGRRQFFHISLF</sequence>
<evidence type="ECO:0000313" key="1">
    <source>
        <dbReference type="EMBL" id="MCP3055779.1"/>
    </source>
</evidence>
<keyword evidence="2" id="KW-1185">Reference proteome</keyword>
<organism evidence="1 2">
    <name type="scientific">Aurantimonas marianensis</name>
    <dbReference type="NCBI Taxonomy" id="2920428"/>
    <lineage>
        <taxon>Bacteria</taxon>
        <taxon>Pseudomonadati</taxon>
        <taxon>Pseudomonadota</taxon>
        <taxon>Alphaproteobacteria</taxon>
        <taxon>Hyphomicrobiales</taxon>
        <taxon>Aurantimonadaceae</taxon>
        <taxon>Aurantimonas</taxon>
    </lineage>
</organism>
<protein>
    <recommendedName>
        <fullName evidence="3">JAB domain-containing protein</fullName>
    </recommendedName>
</protein>
<dbReference type="SUPFAM" id="SSF102712">
    <property type="entry name" value="JAB1/MPN domain"/>
    <property type="match status" value="1"/>
</dbReference>
<evidence type="ECO:0008006" key="3">
    <source>
        <dbReference type="Google" id="ProtNLM"/>
    </source>
</evidence>